<evidence type="ECO:0000256" key="1">
    <source>
        <dbReference type="SAM" id="Phobius"/>
    </source>
</evidence>
<feature type="transmembrane region" description="Helical" evidence="1">
    <location>
        <begin position="374"/>
        <end position="399"/>
    </location>
</feature>
<evidence type="ECO:0008006" key="4">
    <source>
        <dbReference type="Google" id="ProtNLM"/>
    </source>
</evidence>
<keyword evidence="3" id="KW-1185">Reference proteome</keyword>
<dbReference type="EMBL" id="FNAO01000001">
    <property type="protein sequence ID" value="SDD69979.1"/>
    <property type="molecule type" value="Genomic_DNA"/>
</dbReference>
<feature type="transmembrane region" description="Helical" evidence="1">
    <location>
        <begin position="204"/>
        <end position="225"/>
    </location>
</feature>
<evidence type="ECO:0000313" key="2">
    <source>
        <dbReference type="EMBL" id="SDD69979.1"/>
    </source>
</evidence>
<dbReference type="AlphaFoldDB" id="A0A1G6WW09"/>
<accession>A0A1G6WW09</accession>
<keyword evidence="1" id="KW-0812">Transmembrane</keyword>
<dbReference type="RefSeq" id="WP_091865238.1">
    <property type="nucleotide sequence ID" value="NZ_FNAO01000001.1"/>
</dbReference>
<feature type="transmembrane region" description="Helical" evidence="1">
    <location>
        <begin position="167"/>
        <end position="184"/>
    </location>
</feature>
<feature type="transmembrane region" description="Helical" evidence="1">
    <location>
        <begin position="347"/>
        <end position="368"/>
    </location>
</feature>
<reference evidence="2 3" key="1">
    <citation type="submission" date="2016-10" db="EMBL/GenBank/DDBJ databases">
        <authorList>
            <person name="de Groot N.N."/>
        </authorList>
    </citation>
    <scope>NUCLEOTIDE SEQUENCE [LARGE SCALE GENOMIC DNA]</scope>
    <source>
        <strain evidence="2 3">DSM 23421</strain>
    </source>
</reference>
<feature type="transmembrane region" description="Helical" evidence="1">
    <location>
        <begin position="21"/>
        <end position="50"/>
    </location>
</feature>
<proteinExistence type="predicted"/>
<feature type="transmembrane region" description="Helical" evidence="1">
    <location>
        <begin position="62"/>
        <end position="81"/>
    </location>
</feature>
<feature type="transmembrane region" description="Helical" evidence="1">
    <location>
        <begin position="448"/>
        <end position="467"/>
    </location>
</feature>
<evidence type="ECO:0000313" key="3">
    <source>
        <dbReference type="Proteomes" id="UP000199109"/>
    </source>
</evidence>
<gene>
    <name evidence="2" type="ORF">SAMN05421636_101444</name>
</gene>
<sequence>MLKHFLNLQRKSFFRAASFKTNLIFKFFMGFMALYFMVVFLSMGVGAFYLLENSGLGDPLKIVNQFLIYYLAIDLAFRYAVQKMPITNIKPLLYLPFKKAQVVRYSLGKTVVSFFNLAHAFFFVPFSIVLLIEGYSPLGVIGWHLGIMALFYCNNFLNVLLNNKDSILIPLAVVFAILGISQYYDYFDITQYTAFFFDALYDVPWMAILPWALLVGLYTAAFNYFKKHMYLDAGLAQKHAVAKTEDFTWLDRFGNLGLFLKNDIKLIKRNKRSKTTVLTSVFFLFYGLLFFTGAIETYEGPVWKIFAGIFISGGFLFTFGQFVPSWDSSYYPLMMSQNIRYKDYLNSKWYLIIIATLISTVLASPYLYFGWGAYVAVLVGAVYNMGVNSYLVLWGGAYIKTPIDLTSNKKAFGDKQSFNLKTMLLTIPKLLLPLLIYGLGHYLLNPTAGYIFVALTGVAGFAFKNIVFKQIEKVYKKEKYKTLLAYKQTS</sequence>
<dbReference type="OrthoDB" id="1014144at2"/>
<dbReference type="InterPro" id="IPR043742">
    <property type="entry name" value="DUF5687"/>
</dbReference>
<organism evidence="2 3">
    <name type="scientific">Pricia antarctica</name>
    <dbReference type="NCBI Taxonomy" id="641691"/>
    <lineage>
        <taxon>Bacteria</taxon>
        <taxon>Pseudomonadati</taxon>
        <taxon>Bacteroidota</taxon>
        <taxon>Flavobacteriia</taxon>
        <taxon>Flavobacteriales</taxon>
        <taxon>Flavobacteriaceae</taxon>
        <taxon>Pricia</taxon>
    </lineage>
</organism>
<feature type="transmembrane region" description="Helical" evidence="1">
    <location>
        <begin position="420"/>
        <end position="442"/>
    </location>
</feature>
<keyword evidence="1" id="KW-1133">Transmembrane helix</keyword>
<dbReference type="STRING" id="641691.SAMN05421636_101444"/>
<feature type="transmembrane region" description="Helical" evidence="1">
    <location>
        <begin position="301"/>
        <end position="326"/>
    </location>
</feature>
<feature type="transmembrane region" description="Helical" evidence="1">
    <location>
        <begin position="141"/>
        <end position="160"/>
    </location>
</feature>
<keyword evidence="1" id="KW-0472">Membrane</keyword>
<dbReference type="Pfam" id="PF18940">
    <property type="entry name" value="DUF5687"/>
    <property type="match status" value="1"/>
</dbReference>
<feature type="transmembrane region" description="Helical" evidence="1">
    <location>
        <begin position="275"/>
        <end position="295"/>
    </location>
</feature>
<dbReference type="Proteomes" id="UP000199109">
    <property type="component" value="Unassembled WGS sequence"/>
</dbReference>
<name>A0A1G6WW09_9FLAO</name>
<protein>
    <recommendedName>
        <fullName evidence="4">ABC-2 type transport system permease protein</fullName>
    </recommendedName>
</protein>